<evidence type="ECO:0000313" key="2">
    <source>
        <dbReference type="Proteomes" id="UP000044806"/>
    </source>
</evidence>
<organism evidence="1 2">
    <name type="scientific">Vibrio cholerae</name>
    <dbReference type="NCBI Taxonomy" id="666"/>
    <lineage>
        <taxon>Bacteria</taxon>
        <taxon>Pseudomonadati</taxon>
        <taxon>Pseudomonadota</taxon>
        <taxon>Gammaproteobacteria</taxon>
        <taxon>Vibrionales</taxon>
        <taxon>Vibrionaceae</taxon>
        <taxon>Vibrio</taxon>
    </lineage>
</organism>
<evidence type="ECO:0000313" key="1">
    <source>
        <dbReference type="EMBL" id="CRZ85008.1"/>
    </source>
</evidence>
<accession>A0A655NXI2</accession>
<proteinExistence type="predicted"/>
<gene>
    <name evidence="1" type="ORF">ERS013165_00363</name>
</gene>
<protein>
    <submittedName>
        <fullName evidence="1">Uncharacterized protein</fullName>
    </submittedName>
</protein>
<sequence>MVNDRYGLNTICHTQWRGLNPTPKTILAHIAQIISGAITALKPPIRSA</sequence>
<reference evidence="1 2" key="1">
    <citation type="submission" date="2015-07" db="EMBL/GenBank/DDBJ databases">
        <authorList>
            <consortium name="Pathogen Informatics"/>
        </authorList>
    </citation>
    <scope>NUCLEOTIDE SEQUENCE [LARGE SCALE GENOMIC DNA]</scope>
    <source>
        <strain evidence="1 2">A51</strain>
    </source>
</reference>
<name>A0A655NXI2_VIBCL</name>
<dbReference type="Proteomes" id="UP000044806">
    <property type="component" value="Unassembled WGS sequence"/>
</dbReference>
<dbReference type="EMBL" id="CWOW01000001">
    <property type="protein sequence ID" value="CRZ85008.1"/>
    <property type="molecule type" value="Genomic_DNA"/>
</dbReference>
<dbReference type="AlphaFoldDB" id="A0A655NXI2"/>